<name>A0AAW8SYL8_9ENTE</name>
<proteinExistence type="predicted"/>
<dbReference type="EMBL" id="JARPXM010000015">
    <property type="protein sequence ID" value="MDT2539251.1"/>
    <property type="molecule type" value="Genomic_DNA"/>
</dbReference>
<dbReference type="RefSeq" id="WP_010744695.1">
    <property type="nucleotide sequence ID" value="NZ_BAAAXM010000030.1"/>
</dbReference>
<evidence type="ECO:0000313" key="2">
    <source>
        <dbReference type="Proteomes" id="UP001249240"/>
    </source>
</evidence>
<evidence type="ECO:0000313" key="1">
    <source>
        <dbReference type="EMBL" id="MDT2539251.1"/>
    </source>
</evidence>
<dbReference type="AlphaFoldDB" id="A0AAW8SYL8"/>
<accession>A0AAW8SYL8</accession>
<protein>
    <submittedName>
        <fullName evidence="1">Uncharacterized protein</fullName>
    </submittedName>
</protein>
<sequence length="127" mass="15278">MKKPLFTPEQLFSLKPKTIEKRMNHYYQDTRDAKSTIQFLVALQVRDEIGGEDFSFFMKELVRRIFLKSKTSRTLRRYYVYFKEYFSSKEWKLVYLHLFAAKSFIKEKVEKVMNQVIMTPLRGLVGS</sequence>
<gene>
    <name evidence="1" type="ORF">P7D78_14040</name>
</gene>
<reference evidence="1" key="1">
    <citation type="submission" date="2023-03" db="EMBL/GenBank/DDBJ databases">
        <authorList>
            <person name="Shen W."/>
            <person name="Cai J."/>
        </authorList>
    </citation>
    <scope>NUCLEOTIDE SEQUENCE</scope>
    <source>
        <strain evidence="1">B646-2</strain>
    </source>
</reference>
<organism evidence="1 2">
    <name type="scientific">Enterococcus raffinosus</name>
    <dbReference type="NCBI Taxonomy" id="71452"/>
    <lineage>
        <taxon>Bacteria</taxon>
        <taxon>Bacillati</taxon>
        <taxon>Bacillota</taxon>
        <taxon>Bacilli</taxon>
        <taxon>Lactobacillales</taxon>
        <taxon>Enterococcaceae</taxon>
        <taxon>Enterococcus</taxon>
    </lineage>
</organism>
<dbReference type="Proteomes" id="UP001249240">
    <property type="component" value="Unassembled WGS sequence"/>
</dbReference>
<comment type="caution">
    <text evidence="1">The sequence shown here is derived from an EMBL/GenBank/DDBJ whole genome shotgun (WGS) entry which is preliminary data.</text>
</comment>